<keyword evidence="3" id="KW-1185">Reference proteome</keyword>
<protein>
    <submittedName>
        <fullName evidence="1">Uncharacterized protein</fullName>
    </submittedName>
</protein>
<dbReference type="KEGG" id="sci:B446_34920"/>
<dbReference type="Proteomes" id="UP000015423">
    <property type="component" value="Chromosome"/>
</dbReference>
<accession>S5UV14</accession>
<evidence type="ECO:0000313" key="3">
    <source>
        <dbReference type="Proteomes" id="UP000015423"/>
    </source>
</evidence>
<organism evidence="1 3">
    <name type="scientific">Streptomyces collinus (strain DSM 40733 / Tue 365)</name>
    <dbReference type="NCBI Taxonomy" id="1214242"/>
    <lineage>
        <taxon>Bacteria</taxon>
        <taxon>Bacillati</taxon>
        <taxon>Actinomycetota</taxon>
        <taxon>Actinomycetes</taxon>
        <taxon>Kitasatosporales</taxon>
        <taxon>Streptomycetaceae</taxon>
        <taxon>Streptomyces</taxon>
    </lineage>
</organism>
<evidence type="ECO:0000313" key="2">
    <source>
        <dbReference type="EMBL" id="AGS73780.1"/>
    </source>
</evidence>
<sequence>MAGLGGLAMLDEVMTAAAAAGGTAVVEAAGSDLWAWFRTRCARLVGRGDPGREGEALERLDRTAVALAAGADEGEREWQREVQARLWRGEFAALLESVAAAERDELVAGLDALRARTGGQESGGAVSGNTFRGPVAFQTGAHSTQDIHFGTAG</sequence>
<dbReference type="HOGENOM" id="CLU_116294_0_0_11"/>
<gene>
    <name evidence="1" type="ORF">B446_00370</name>
    <name evidence="2" type="ORF">B446_34920</name>
</gene>
<dbReference type="KEGG" id="sci:B446_00370"/>
<reference evidence="1" key="3">
    <citation type="submission" date="2015-08" db="EMBL/GenBank/DDBJ databases">
        <authorList>
            <person name="Weber T."/>
            <person name="Iftime D."/>
        </authorList>
    </citation>
    <scope>NUCLEOTIDE SEQUENCE</scope>
    <source>
        <strain evidence="1">Tu 365</strain>
    </source>
</reference>
<dbReference type="AlphaFoldDB" id="S5UV14"/>
<reference evidence="3" key="1">
    <citation type="submission" date="2012-10" db="EMBL/GenBank/DDBJ databases">
        <title>The complete genome sequence of Streptomyces collinus Tu 365.</title>
        <authorList>
            <person name="Ruckert C."/>
            <person name="Szczepanowski R."/>
            <person name="Goesmann A."/>
            <person name="Pross E.K."/>
            <person name="Musiol E.M."/>
            <person name="Blin K."/>
            <person name="Wohlleben W."/>
            <person name="Puhler A."/>
            <person name="Weber T."/>
            <person name="Kalinowski J."/>
        </authorList>
    </citation>
    <scope>NUCLEOTIDE SEQUENCE [LARGE SCALE GENOMIC DNA]</scope>
    <source>
        <strain evidence="3">DSM 40733 / Tue 365</strain>
    </source>
</reference>
<name>S5UV14_STRC3</name>
<reference evidence="1 3" key="2">
    <citation type="journal article" date="2013" name="J. Biotechnol.">
        <title>Complete genome sequence of the kirromycin producer Streptomyces collinus Tu 365 consisting of a linear chromosome and two linear plasmids.</title>
        <authorList>
            <person name="Ruckert C."/>
            <person name="Szczepanowski R."/>
            <person name="Albersmeier A."/>
            <person name="Goesmann A."/>
            <person name="Iftime D."/>
            <person name="Musiol E.M."/>
            <person name="Blin K."/>
            <person name="Wohlleben W."/>
            <person name="Puhler A."/>
            <person name="Kalinowski J."/>
            <person name="Weber T."/>
        </authorList>
    </citation>
    <scope>NUCLEOTIDE SEQUENCE [LARGE SCALE GENOMIC DNA]</scope>
    <source>
        <strain evidence="3">DSM 40733 / Tue 365</strain>
        <strain evidence="1">Tu 365</strain>
    </source>
</reference>
<dbReference type="EMBL" id="CP006259">
    <property type="protein sequence ID" value="AGS73780.1"/>
    <property type="molecule type" value="Genomic_DNA"/>
</dbReference>
<evidence type="ECO:0000313" key="1">
    <source>
        <dbReference type="EMBL" id="AGS66914.1"/>
    </source>
</evidence>
<dbReference type="PATRIC" id="fig|1214242.5.peg.7162"/>
<proteinExistence type="predicted"/>
<dbReference type="STRING" id="1214242.B446_00370"/>
<dbReference type="EMBL" id="CP006259">
    <property type="protein sequence ID" value="AGS66914.1"/>
    <property type="molecule type" value="Genomic_DNA"/>
</dbReference>